<dbReference type="SUPFAM" id="SSF111038">
    <property type="entry name" value="YjbQ-like"/>
    <property type="match status" value="1"/>
</dbReference>
<accession>A0A0V1PU36</accession>
<dbReference type="PANTHER" id="PTHR30615:SF8">
    <property type="entry name" value="UPF0047 PROTEIN C4A8.02C"/>
    <property type="match status" value="1"/>
</dbReference>
<sequence length="144" mass="16210">MTTSWDQAKFALKPKKKGFHLITEEVLSNVPEIRDYKIGQLNLFIQHTSAGLTINENYDPDVRTDLINIFDRIVPDDAEYIHILEGLDDAKSHGQATITGLNVTVPISNGKLAFGTWQGIYLAEFRDNRPSRRIVATINGLKET</sequence>
<dbReference type="AlphaFoldDB" id="A0A0V1PU36"/>
<dbReference type="Gene3D" id="2.60.120.460">
    <property type="entry name" value="YjbQ-like"/>
    <property type="match status" value="1"/>
</dbReference>
<dbReference type="RefSeq" id="XP_015465605.1">
    <property type="nucleotide sequence ID" value="XM_015613582.1"/>
</dbReference>
<evidence type="ECO:0000313" key="3">
    <source>
        <dbReference type="Proteomes" id="UP000054251"/>
    </source>
</evidence>
<dbReference type="EMBL" id="LMYN01000139">
    <property type="protein sequence ID" value="KRZ99502.1"/>
    <property type="molecule type" value="Genomic_DNA"/>
</dbReference>
<dbReference type="Proteomes" id="UP000054251">
    <property type="component" value="Unassembled WGS sequence"/>
</dbReference>
<dbReference type="GeneID" id="26841762"/>
<organism evidence="2 3">
    <name type="scientific">Debaryomyces fabryi</name>
    <dbReference type="NCBI Taxonomy" id="58627"/>
    <lineage>
        <taxon>Eukaryota</taxon>
        <taxon>Fungi</taxon>
        <taxon>Dikarya</taxon>
        <taxon>Ascomycota</taxon>
        <taxon>Saccharomycotina</taxon>
        <taxon>Pichiomycetes</taxon>
        <taxon>Debaryomycetaceae</taxon>
        <taxon>Debaryomyces</taxon>
    </lineage>
</organism>
<reference evidence="2 3" key="1">
    <citation type="submission" date="2015-11" db="EMBL/GenBank/DDBJ databases">
        <title>The genome of Debaryomyces fabryi.</title>
        <authorList>
            <person name="Tafer H."/>
            <person name="Lopandic K."/>
        </authorList>
    </citation>
    <scope>NUCLEOTIDE SEQUENCE [LARGE SCALE GENOMIC DNA]</scope>
    <source>
        <strain evidence="2 3">CBS 789</strain>
    </source>
</reference>
<evidence type="ECO:0008006" key="4">
    <source>
        <dbReference type="Google" id="ProtNLM"/>
    </source>
</evidence>
<name>A0A0V1PU36_9ASCO</name>
<dbReference type="Pfam" id="PF01894">
    <property type="entry name" value="YjbQ"/>
    <property type="match status" value="1"/>
</dbReference>
<dbReference type="NCBIfam" id="TIGR00149">
    <property type="entry name" value="TIGR00149_YjbQ"/>
    <property type="match status" value="1"/>
</dbReference>
<dbReference type="InterPro" id="IPR035917">
    <property type="entry name" value="YjbQ-like_sf"/>
</dbReference>
<evidence type="ECO:0000313" key="2">
    <source>
        <dbReference type="EMBL" id="KRZ99502.1"/>
    </source>
</evidence>
<protein>
    <recommendedName>
        <fullName evidence="4">Secondary thiamine-phosphate synthase enzyme</fullName>
    </recommendedName>
</protein>
<comment type="similarity">
    <text evidence="1">Belongs to the UPF0047 family.</text>
</comment>
<comment type="caution">
    <text evidence="2">The sequence shown here is derived from an EMBL/GenBank/DDBJ whole genome shotgun (WGS) entry which is preliminary data.</text>
</comment>
<dbReference type="PIRSF" id="PIRSF004681">
    <property type="entry name" value="UCP004681"/>
    <property type="match status" value="1"/>
</dbReference>
<proteinExistence type="inferred from homology"/>
<gene>
    <name evidence="2" type="ORF">AC631_04753</name>
</gene>
<keyword evidence="3" id="KW-1185">Reference proteome</keyword>
<dbReference type="OrthoDB" id="10255963at2759"/>
<evidence type="ECO:0000256" key="1">
    <source>
        <dbReference type="ARBA" id="ARBA00005534"/>
    </source>
</evidence>
<dbReference type="InterPro" id="IPR001602">
    <property type="entry name" value="UPF0047_YjbQ-like"/>
</dbReference>
<dbReference type="PANTHER" id="PTHR30615">
    <property type="entry name" value="UNCHARACTERIZED PROTEIN YJBQ-RELATED"/>
    <property type="match status" value="1"/>
</dbReference>